<feature type="region of interest" description="Disordered" evidence="1">
    <location>
        <begin position="141"/>
        <end position="165"/>
    </location>
</feature>
<dbReference type="EMBL" id="BGZK01001090">
    <property type="protein sequence ID" value="GBP70909.1"/>
    <property type="molecule type" value="Genomic_DNA"/>
</dbReference>
<protein>
    <submittedName>
        <fullName evidence="2">Uncharacterized protein</fullName>
    </submittedName>
</protein>
<reference evidence="2 3" key="1">
    <citation type="journal article" date="2019" name="Commun. Biol.">
        <title>The bagworm genome reveals a unique fibroin gene that provides high tensile strength.</title>
        <authorList>
            <person name="Kono N."/>
            <person name="Nakamura H."/>
            <person name="Ohtoshi R."/>
            <person name="Tomita M."/>
            <person name="Numata K."/>
            <person name="Arakawa K."/>
        </authorList>
    </citation>
    <scope>NUCLEOTIDE SEQUENCE [LARGE SCALE GENOMIC DNA]</scope>
</reference>
<comment type="caution">
    <text evidence="2">The sequence shown here is derived from an EMBL/GenBank/DDBJ whole genome shotgun (WGS) entry which is preliminary data.</text>
</comment>
<evidence type="ECO:0000313" key="2">
    <source>
        <dbReference type="EMBL" id="GBP70909.1"/>
    </source>
</evidence>
<proteinExistence type="predicted"/>
<name>A0A4C1Y8M0_EUMVA</name>
<gene>
    <name evidence="2" type="ORF">EVAR_48874_1</name>
</gene>
<evidence type="ECO:0000313" key="3">
    <source>
        <dbReference type="Proteomes" id="UP000299102"/>
    </source>
</evidence>
<organism evidence="2 3">
    <name type="scientific">Eumeta variegata</name>
    <name type="common">Bagworm moth</name>
    <name type="synonym">Eumeta japonica</name>
    <dbReference type="NCBI Taxonomy" id="151549"/>
    <lineage>
        <taxon>Eukaryota</taxon>
        <taxon>Metazoa</taxon>
        <taxon>Ecdysozoa</taxon>
        <taxon>Arthropoda</taxon>
        <taxon>Hexapoda</taxon>
        <taxon>Insecta</taxon>
        <taxon>Pterygota</taxon>
        <taxon>Neoptera</taxon>
        <taxon>Endopterygota</taxon>
        <taxon>Lepidoptera</taxon>
        <taxon>Glossata</taxon>
        <taxon>Ditrysia</taxon>
        <taxon>Tineoidea</taxon>
        <taxon>Psychidae</taxon>
        <taxon>Oiketicinae</taxon>
        <taxon>Eumeta</taxon>
    </lineage>
</organism>
<sequence>MNAAVLTLMAGRYGAHPPPAGCRNVAYRFALLVVENRLTPNVYLLSFGIGNREEEKPRVELSIAINQASGVCVSAGPVGAHRRAAARCRGANKRCGRQFAERRRSPSADESNLLFLGRSIKSNQAQFPAIGIAPPRLIFFNKSNSGRSPRRRGRPRRARSNDPPLCTRARGPACVRSYLTLMTSDFFFRGPLKLPTLLVRYGRERSGATTAVGERLIFEIAIENLHGFRDAVFVRNAEKYENRKNEDARYIVNEYLHSKRKNKDTCEHLYGGEANTVWHAYYEANFVCVAGGAKLCEASGGRRAINNETVPRPRAEGGSLRPGRAGAGNLINFREPTTFYVAREGKVDVDSLKTDTFYSYLHAFR</sequence>
<accession>A0A4C1Y8M0</accession>
<dbReference type="AlphaFoldDB" id="A0A4C1Y8M0"/>
<feature type="compositionally biased region" description="Basic residues" evidence="1">
    <location>
        <begin position="148"/>
        <end position="158"/>
    </location>
</feature>
<dbReference type="Proteomes" id="UP000299102">
    <property type="component" value="Unassembled WGS sequence"/>
</dbReference>
<evidence type="ECO:0000256" key="1">
    <source>
        <dbReference type="SAM" id="MobiDB-lite"/>
    </source>
</evidence>
<keyword evidence="3" id="KW-1185">Reference proteome</keyword>